<name>A0A0M6ZSE2_9HYPH</name>
<protein>
    <submittedName>
        <fullName evidence="1">Uncharacterized protein</fullName>
    </submittedName>
</protein>
<gene>
    <name evidence="1" type="ORF">LA5096_03373</name>
</gene>
<proteinExistence type="predicted"/>
<dbReference type="RefSeq" id="WP_158510320.1">
    <property type="nucleotide sequence ID" value="NZ_CANMGD010000001.1"/>
</dbReference>
<dbReference type="AlphaFoldDB" id="A0A0M6ZSE2"/>
<accession>A0A0M6ZSE2</accession>
<dbReference type="GeneID" id="97673630"/>
<evidence type="ECO:0000313" key="2">
    <source>
        <dbReference type="Proteomes" id="UP000049983"/>
    </source>
</evidence>
<dbReference type="Proteomes" id="UP000049983">
    <property type="component" value="Unassembled WGS sequence"/>
</dbReference>
<evidence type="ECO:0000313" key="1">
    <source>
        <dbReference type="EMBL" id="CTQ72763.1"/>
    </source>
</evidence>
<keyword evidence="2" id="KW-1185">Reference proteome</keyword>
<dbReference type="EMBL" id="CXWC01000011">
    <property type="protein sequence ID" value="CTQ72763.1"/>
    <property type="molecule type" value="Genomic_DNA"/>
</dbReference>
<organism evidence="1 2">
    <name type="scientific">Roseibium album</name>
    <dbReference type="NCBI Taxonomy" id="311410"/>
    <lineage>
        <taxon>Bacteria</taxon>
        <taxon>Pseudomonadati</taxon>
        <taxon>Pseudomonadota</taxon>
        <taxon>Alphaproteobacteria</taxon>
        <taxon>Hyphomicrobiales</taxon>
        <taxon>Stappiaceae</taxon>
        <taxon>Roseibium</taxon>
    </lineage>
</organism>
<reference evidence="2" key="1">
    <citation type="submission" date="2015-07" db="EMBL/GenBank/DDBJ databases">
        <authorList>
            <person name="Rodrigo-Torres Lidia"/>
            <person name="Arahal R.David."/>
        </authorList>
    </citation>
    <scope>NUCLEOTIDE SEQUENCE [LARGE SCALE GENOMIC DNA]</scope>
    <source>
        <strain evidence="2">CECT 5096</strain>
    </source>
</reference>
<sequence length="57" mass="6120">MLFTMPNLGARYTLLYFLPAPGAGGLTVNKGQVAADVLDKFPAGHWTVTAVVLVLRF</sequence>